<dbReference type="InterPro" id="IPR037914">
    <property type="entry name" value="SpoVT-AbrB_sf"/>
</dbReference>
<dbReference type="PROSITE" id="PS51740">
    <property type="entry name" value="SPOVT_ABRB"/>
    <property type="match status" value="1"/>
</dbReference>
<dbReference type="Proteomes" id="UP000179069">
    <property type="component" value="Unassembled WGS sequence"/>
</dbReference>
<dbReference type="EMBL" id="MHCI01000018">
    <property type="protein sequence ID" value="OGY16216.1"/>
    <property type="molecule type" value="Genomic_DNA"/>
</dbReference>
<reference evidence="3 4" key="1">
    <citation type="journal article" date="2016" name="Nat. Commun.">
        <title>Thousands of microbial genomes shed light on interconnected biogeochemical processes in an aquifer system.</title>
        <authorList>
            <person name="Anantharaman K."/>
            <person name="Brown C.T."/>
            <person name="Hug L.A."/>
            <person name="Sharon I."/>
            <person name="Castelle C.J."/>
            <person name="Probst A.J."/>
            <person name="Thomas B.C."/>
            <person name="Singh A."/>
            <person name="Wilkins M.J."/>
            <person name="Karaoz U."/>
            <person name="Brodie E.L."/>
            <person name="Williams K.H."/>
            <person name="Hubbard S.S."/>
            <person name="Banfield J.F."/>
        </authorList>
    </citation>
    <scope>NUCLEOTIDE SEQUENCE [LARGE SCALE GENOMIC DNA]</scope>
</reference>
<sequence>MQYSTTVTQKGQVTIPVRLRKKLGITRGKRIHFYAREENNQELILRPEKDFRELRGAFKSEKRYSKNAARKAIIKDVISGEV</sequence>
<dbReference type="SMART" id="SM00966">
    <property type="entry name" value="SpoVT_AbrB"/>
    <property type="match status" value="1"/>
</dbReference>
<dbReference type="AlphaFoldDB" id="A0A1G1VLD8"/>
<organism evidence="3 4">
    <name type="scientific">Candidatus Chisholmbacteria bacterium RIFCSPHIGHO2_01_FULL_49_18</name>
    <dbReference type="NCBI Taxonomy" id="1797590"/>
    <lineage>
        <taxon>Bacteria</taxon>
        <taxon>Candidatus Chisholmiibacteriota</taxon>
    </lineage>
</organism>
<evidence type="ECO:0000256" key="1">
    <source>
        <dbReference type="PROSITE-ProRule" id="PRU01076"/>
    </source>
</evidence>
<evidence type="ECO:0000313" key="3">
    <source>
        <dbReference type="EMBL" id="OGY16216.1"/>
    </source>
</evidence>
<feature type="domain" description="SpoVT-AbrB" evidence="2">
    <location>
        <begin position="2"/>
        <end position="50"/>
    </location>
</feature>
<proteinExistence type="predicted"/>
<evidence type="ECO:0000313" key="4">
    <source>
        <dbReference type="Proteomes" id="UP000179069"/>
    </source>
</evidence>
<comment type="caution">
    <text evidence="3">The sequence shown here is derived from an EMBL/GenBank/DDBJ whole genome shotgun (WGS) entry which is preliminary data.</text>
</comment>
<dbReference type="NCBIfam" id="TIGR01439">
    <property type="entry name" value="lp_hng_hel_AbrB"/>
    <property type="match status" value="1"/>
</dbReference>
<dbReference type="Gene3D" id="2.10.260.10">
    <property type="match status" value="1"/>
</dbReference>
<protein>
    <recommendedName>
        <fullName evidence="2">SpoVT-AbrB domain-containing protein</fullName>
    </recommendedName>
</protein>
<accession>A0A1G1VLD8</accession>
<keyword evidence="1" id="KW-0238">DNA-binding</keyword>
<evidence type="ECO:0000259" key="2">
    <source>
        <dbReference type="PROSITE" id="PS51740"/>
    </source>
</evidence>
<dbReference type="Pfam" id="PF04014">
    <property type="entry name" value="MazE_antitoxin"/>
    <property type="match status" value="1"/>
</dbReference>
<gene>
    <name evidence="3" type="ORF">A2785_01330</name>
</gene>
<dbReference type="GO" id="GO:0003677">
    <property type="term" value="F:DNA binding"/>
    <property type="evidence" value="ECO:0007669"/>
    <property type="project" value="UniProtKB-UniRule"/>
</dbReference>
<dbReference type="SUPFAM" id="SSF89447">
    <property type="entry name" value="AbrB/MazE/MraZ-like"/>
    <property type="match status" value="1"/>
</dbReference>
<dbReference type="InterPro" id="IPR007159">
    <property type="entry name" value="SpoVT-AbrB_dom"/>
</dbReference>
<name>A0A1G1VLD8_9BACT</name>